<sequence>MPGLASARTIEAARDGWDAWRAARLAKVVTPTGNLALVETRWLEPGQRQSPEEALAGAPATVTATTLSRLDIDTGEPEHGIRLWDANSPAIQNFVTIDVFPFNPDWVIEATYSPIPGAHSVPFEHIKDNGGTRDLAVPGEISFTLDGTGYVLHAFDDEGTLLLVFGDSTNGRETYGSGRFLVVPHEAGGDRVVLDFNRAYVPPCGFSAHYNCPLPPRQNRFGMPVQAGEKQPVFRDGYHPY</sequence>
<dbReference type="EMBL" id="BONZ01000036">
    <property type="protein sequence ID" value="GIH15689.1"/>
    <property type="molecule type" value="Genomic_DNA"/>
</dbReference>
<dbReference type="PANTHER" id="PTHR41913:SF1">
    <property type="entry name" value="DUF1684 DOMAIN-CONTAINING PROTEIN"/>
    <property type="match status" value="1"/>
</dbReference>
<reference evidence="1" key="1">
    <citation type="submission" date="2021-01" db="EMBL/GenBank/DDBJ databases">
        <title>Whole genome shotgun sequence of Rugosimonospora africana NBRC 104875.</title>
        <authorList>
            <person name="Komaki H."/>
            <person name="Tamura T."/>
        </authorList>
    </citation>
    <scope>NUCLEOTIDE SEQUENCE</scope>
    <source>
        <strain evidence="1">NBRC 104875</strain>
    </source>
</reference>
<evidence type="ECO:0008006" key="3">
    <source>
        <dbReference type="Google" id="ProtNLM"/>
    </source>
</evidence>
<protein>
    <recommendedName>
        <fullName evidence="3">DUF1684 domain-containing protein</fullName>
    </recommendedName>
</protein>
<accession>A0A8J3QSB5</accession>
<keyword evidence="2" id="KW-1185">Reference proteome</keyword>
<dbReference type="Pfam" id="PF07920">
    <property type="entry name" value="DUF1684"/>
    <property type="match status" value="1"/>
</dbReference>
<gene>
    <name evidence="1" type="ORF">Raf01_38610</name>
</gene>
<dbReference type="AlphaFoldDB" id="A0A8J3QSB5"/>
<proteinExistence type="predicted"/>
<dbReference type="Proteomes" id="UP000642748">
    <property type="component" value="Unassembled WGS sequence"/>
</dbReference>
<dbReference type="PANTHER" id="PTHR41913">
    <property type="entry name" value="DUF1684 DOMAIN-CONTAINING PROTEIN"/>
    <property type="match status" value="1"/>
</dbReference>
<evidence type="ECO:0000313" key="1">
    <source>
        <dbReference type="EMBL" id="GIH15689.1"/>
    </source>
</evidence>
<dbReference type="InterPro" id="IPR012467">
    <property type="entry name" value="DUF1684"/>
</dbReference>
<name>A0A8J3QSB5_9ACTN</name>
<dbReference type="RefSeq" id="WP_203919311.1">
    <property type="nucleotide sequence ID" value="NZ_BONZ01000036.1"/>
</dbReference>
<evidence type="ECO:0000313" key="2">
    <source>
        <dbReference type="Proteomes" id="UP000642748"/>
    </source>
</evidence>
<organism evidence="1 2">
    <name type="scientific">Rugosimonospora africana</name>
    <dbReference type="NCBI Taxonomy" id="556532"/>
    <lineage>
        <taxon>Bacteria</taxon>
        <taxon>Bacillati</taxon>
        <taxon>Actinomycetota</taxon>
        <taxon>Actinomycetes</taxon>
        <taxon>Micromonosporales</taxon>
        <taxon>Micromonosporaceae</taxon>
        <taxon>Rugosimonospora</taxon>
    </lineage>
</organism>
<comment type="caution">
    <text evidence="1">The sequence shown here is derived from an EMBL/GenBank/DDBJ whole genome shotgun (WGS) entry which is preliminary data.</text>
</comment>